<evidence type="ECO:0000256" key="7">
    <source>
        <dbReference type="SAM" id="Phobius"/>
    </source>
</evidence>
<feature type="transmembrane region" description="Helical" evidence="7">
    <location>
        <begin position="278"/>
        <end position="299"/>
    </location>
</feature>
<keyword evidence="6 7" id="KW-0472">Membrane</keyword>
<feature type="transmembrane region" description="Helical" evidence="7">
    <location>
        <begin position="235"/>
        <end position="257"/>
    </location>
</feature>
<accession>A0A8J7F713</accession>
<evidence type="ECO:0000313" key="8">
    <source>
        <dbReference type="EMBL" id="MBE9216002.1"/>
    </source>
</evidence>
<comment type="subcellular location">
    <subcellularLocation>
        <location evidence="1">Cell membrane</location>
        <topology evidence="1">Multi-pass membrane protein</topology>
    </subcellularLocation>
</comment>
<keyword evidence="4 7" id="KW-0812">Transmembrane</keyword>
<sequence length="431" mass="47144">MNQTEKPASSQKGIPFSLQIVIAVVLALIVGILLGAGNPNPEFKSLITNLEIPTNLVFKALTALAAPLVLLVLLDTLISKEISGREGRNLVVFILQNATVGILIGFLVVSILSPGTWVNLNQTQSIGISHEKQDLWNIIREFLDSLTPEALLKPLVENNFISLVLIALGFGFVLRGIKLEQQSQSKRSFQSLEKIIKTLSEAIQRILKWVIALLPIAVFGVVAKTVSEQGFKPFISFGALIIAVLLALFLQACYYLVRIKFGSWVNPFDFLRQGSEALLFAFVTASSMLTMPTAYQVLVSKIGLREKNASLGIYLGANISKDAVPIFQVMFTLFVSQILGQSFSPAQYLILFLLSFFCSISTAGIPGSAIVMMILVFNTVFTNSELAISYIALLLSIYWFLDMCGTAINVMGHMTLAILLEGKKQSDESTI</sequence>
<feature type="transmembrane region" description="Helical" evidence="7">
    <location>
        <begin position="160"/>
        <end position="177"/>
    </location>
</feature>
<protein>
    <submittedName>
        <fullName evidence="8">Dicarboxylate/amino acid:cation symporter</fullName>
    </submittedName>
</protein>
<dbReference type="PRINTS" id="PR00173">
    <property type="entry name" value="EDTRNSPORT"/>
</dbReference>
<keyword evidence="5 7" id="KW-1133">Transmembrane helix</keyword>
<comment type="caution">
    <text evidence="8">The sequence shown here is derived from an EMBL/GenBank/DDBJ whole genome shotgun (WGS) entry which is preliminary data.</text>
</comment>
<proteinExistence type="predicted"/>
<evidence type="ECO:0000256" key="6">
    <source>
        <dbReference type="ARBA" id="ARBA00023136"/>
    </source>
</evidence>
<dbReference type="GO" id="GO:0015293">
    <property type="term" value="F:symporter activity"/>
    <property type="evidence" value="ECO:0007669"/>
    <property type="project" value="UniProtKB-KW"/>
</dbReference>
<dbReference type="Pfam" id="PF00375">
    <property type="entry name" value="SDF"/>
    <property type="match status" value="1"/>
</dbReference>
<evidence type="ECO:0000256" key="5">
    <source>
        <dbReference type="ARBA" id="ARBA00022989"/>
    </source>
</evidence>
<keyword evidence="3" id="KW-1003">Cell membrane</keyword>
<feature type="transmembrane region" description="Helical" evidence="7">
    <location>
        <begin position="90"/>
        <end position="112"/>
    </location>
</feature>
<dbReference type="AlphaFoldDB" id="A0A8J7F713"/>
<dbReference type="GO" id="GO:0005886">
    <property type="term" value="C:plasma membrane"/>
    <property type="evidence" value="ECO:0007669"/>
    <property type="project" value="UniProtKB-SubCell"/>
</dbReference>
<feature type="transmembrane region" description="Helical" evidence="7">
    <location>
        <begin position="348"/>
        <end position="377"/>
    </location>
</feature>
<keyword evidence="2" id="KW-0813">Transport</keyword>
<gene>
    <name evidence="8" type="ORF">IQ247_25630</name>
</gene>
<evidence type="ECO:0000256" key="4">
    <source>
        <dbReference type="ARBA" id="ARBA00022692"/>
    </source>
</evidence>
<dbReference type="InterPro" id="IPR036458">
    <property type="entry name" value="Na:dicarbo_symporter_sf"/>
</dbReference>
<dbReference type="SUPFAM" id="SSF118215">
    <property type="entry name" value="Proton glutamate symport protein"/>
    <property type="match status" value="1"/>
</dbReference>
<evidence type="ECO:0000256" key="1">
    <source>
        <dbReference type="ARBA" id="ARBA00004651"/>
    </source>
</evidence>
<feature type="transmembrane region" description="Helical" evidence="7">
    <location>
        <begin position="56"/>
        <end position="78"/>
    </location>
</feature>
<reference evidence="8" key="1">
    <citation type="submission" date="2020-10" db="EMBL/GenBank/DDBJ databases">
        <authorList>
            <person name="Castelo-Branco R."/>
            <person name="Eusebio N."/>
            <person name="Adriana R."/>
            <person name="Vieira A."/>
            <person name="Brugerolle De Fraissinette N."/>
            <person name="Rezende De Castro R."/>
            <person name="Schneider M.P."/>
            <person name="Vasconcelos V."/>
            <person name="Leao P.N."/>
        </authorList>
    </citation>
    <scope>NUCLEOTIDE SEQUENCE</scope>
    <source>
        <strain evidence="8">LEGE 06105</strain>
    </source>
</reference>
<dbReference type="PANTHER" id="PTHR42865:SF7">
    <property type="entry name" value="PROTON_GLUTAMATE-ASPARTATE SYMPORTER"/>
    <property type="match status" value="1"/>
</dbReference>
<keyword evidence="9" id="KW-1185">Reference proteome</keyword>
<feature type="transmembrane region" description="Helical" evidence="7">
    <location>
        <begin position="206"/>
        <end position="223"/>
    </location>
</feature>
<dbReference type="InterPro" id="IPR001991">
    <property type="entry name" value="Na-dicarboxylate_symporter"/>
</dbReference>
<dbReference type="Gene3D" id="1.10.3860.10">
    <property type="entry name" value="Sodium:dicarboxylate symporter"/>
    <property type="match status" value="1"/>
</dbReference>
<dbReference type="RefSeq" id="WP_193924331.1">
    <property type="nucleotide sequence ID" value="NZ_JADEWL010000131.1"/>
</dbReference>
<name>A0A8J7F713_9CYAN</name>
<feature type="transmembrane region" description="Helical" evidence="7">
    <location>
        <begin position="16"/>
        <end position="36"/>
    </location>
</feature>
<dbReference type="PANTHER" id="PTHR42865">
    <property type="entry name" value="PROTON/GLUTAMATE-ASPARTATE SYMPORTER"/>
    <property type="match status" value="1"/>
</dbReference>
<evidence type="ECO:0000256" key="3">
    <source>
        <dbReference type="ARBA" id="ARBA00022475"/>
    </source>
</evidence>
<dbReference type="EMBL" id="JADEWL010000131">
    <property type="protein sequence ID" value="MBE9216002.1"/>
    <property type="molecule type" value="Genomic_DNA"/>
</dbReference>
<evidence type="ECO:0000256" key="2">
    <source>
        <dbReference type="ARBA" id="ARBA00022448"/>
    </source>
</evidence>
<feature type="transmembrane region" description="Helical" evidence="7">
    <location>
        <begin position="397"/>
        <end position="420"/>
    </location>
</feature>
<dbReference type="Proteomes" id="UP000620559">
    <property type="component" value="Unassembled WGS sequence"/>
</dbReference>
<organism evidence="8 9">
    <name type="scientific">Plectonema cf. radiosum LEGE 06105</name>
    <dbReference type="NCBI Taxonomy" id="945769"/>
    <lineage>
        <taxon>Bacteria</taxon>
        <taxon>Bacillati</taxon>
        <taxon>Cyanobacteriota</taxon>
        <taxon>Cyanophyceae</taxon>
        <taxon>Oscillatoriophycideae</taxon>
        <taxon>Oscillatoriales</taxon>
        <taxon>Microcoleaceae</taxon>
        <taxon>Plectonema</taxon>
    </lineage>
</organism>
<evidence type="ECO:0000313" key="9">
    <source>
        <dbReference type="Proteomes" id="UP000620559"/>
    </source>
</evidence>
<feature type="transmembrane region" description="Helical" evidence="7">
    <location>
        <begin position="311"/>
        <end position="336"/>
    </location>
</feature>